<keyword evidence="3" id="KW-1185">Reference proteome</keyword>
<feature type="transmembrane region" description="Helical" evidence="1">
    <location>
        <begin position="121"/>
        <end position="141"/>
    </location>
</feature>
<feature type="transmembrane region" description="Helical" evidence="1">
    <location>
        <begin position="5"/>
        <end position="23"/>
    </location>
</feature>
<dbReference type="Pfam" id="PF09586">
    <property type="entry name" value="YfhO"/>
    <property type="match status" value="1"/>
</dbReference>
<feature type="transmembrane region" description="Helical" evidence="1">
    <location>
        <begin position="64"/>
        <end position="82"/>
    </location>
</feature>
<evidence type="ECO:0000313" key="3">
    <source>
        <dbReference type="Proteomes" id="UP000562464"/>
    </source>
</evidence>
<organism evidence="2 3">
    <name type="scientific">Lactovum miscens</name>
    <dbReference type="NCBI Taxonomy" id="190387"/>
    <lineage>
        <taxon>Bacteria</taxon>
        <taxon>Bacillati</taxon>
        <taxon>Bacillota</taxon>
        <taxon>Bacilli</taxon>
        <taxon>Lactobacillales</taxon>
        <taxon>Streptococcaceae</taxon>
        <taxon>Lactovum</taxon>
    </lineage>
</organism>
<feature type="transmembrane region" description="Helical" evidence="1">
    <location>
        <begin position="153"/>
        <end position="176"/>
    </location>
</feature>
<dbReference type="AlphaFoldDB" id="A0A841C748"/>
<accession>A0A841C748</accession>
<feature type="transmembrane region" description="Helical" evidence="1">
    <location>
        <begin position="94"/>
        <end position="115"/>
    </location>
</feature>
<protein>
    <submittedName>
        <fullName evidence="2">Putative membrane protein YfhO</fullName>
    </submittedName>
</protein>
<evidence type="ECO:0000313" key="2">
    <source>
        <dbReference type="EMBL" id="MBB5888623.1"/>
    </source>
</evidence>
<proteinExistence type="predicted"/>
<keyword evidence="1" id="KW-0472">Membrane</keyword>
<dbReference type="Proteomes" id="UP000562464">
    <property type="component" value="Unassembled WGS sequence"/>
</dbReference>
<feature type="transmembrane region" description="Helical" evidence="1">
    <location>
        <begin position="188"/>
        <end position="206"/>
    </location>
</feature>
<reference evidence="2 3" key="1">
    <citation type="submission" date="2020-08" db="EMBL/GenBank/DDBJ databases">
        <title>Genomic Encyclopedia of Type Strains, Phase IV (KMG-IV): sequencing the most valuable type-strain genomes for metagenomic binning, comparative biology and taxonomic classification.</title>
        <authorList>
            <person name="Goeker M."/>
        </authorList>
    </citation>
    <scope>NUCLEOTIDE SEQUENCE [LARGE SCALE GENOMIC DNA]</scope>
    <source>
        <strain evidence="2 3">DSM 14925</strain>
    </source>
</reference>
<evidence type="ECO:0000256" key="1">
    <source>
        <dbReference type="SAM" id="Phobius"/>
    </source>
</evidence>
<name>A0A841C748_9LACT</name>
<keyword evidence="1" id="KW-1133">Transmembrane helix</keyword>
<keyword evidence="1" id="KW-0812">Transmembrane</keyword>
<dbReference type="InterPro" id="IPR018580">
    <property type="entry name" value="Uncharacterised_YfhO"/>
</dbReference>
<comment type="caution">
    <text evidence="2">The sequence shown here is derived from an EMBL/GenBank/DDBJ whole genome shotgun (WGS) entry which is preliminary data.</text>
</comment>
<gene>
    <name evidence="2" type="ORF">HNQ37_001525</name>
</gene>
<dbReference type="EMBL" id="JACHHV010000033">
    <property type="protein sequence ID" value="MBB5888623.1"/>
    <property type="molecule type" value="Genomic_DNA"/>
</dbReference>
<sequence length="358" mass="40997">MHYSIFAGLMSMFVLIPAIVGMLKTGKTNNSIATFLPYPHFLTDIFQQLGIDNSNYLTRLSHLPSFYVGSLVILLVALYFQLPFRKKEKCFTALFLGLIFISFWIQTANAVWHMFQQVAGFPYRNSFMLSFLLIIIAYQVWQQRLKISPWILLRTILMMIVLFTVGYMTGLLAGVHINNIKIIFSGQWNFYIYAVFLLLINGLVLWKFKGKFLLSLLILDMSFSFYKDLSVIPGNSSKSFLKEYEAVTKLADSVKSSKPESPFYRTDSQLHFYNVGYNQSLQSSYYGVASYSSTLNNQLRLTQKALGQASRNERRISSVGLTDFSSYLLDVNYEIINSESTNINSIINGEKYLGKLQI</sequence>